<accession>A0A2M8GMY6</accession>
<organism evidence="3 4">
    <name type="scientific">Candidatus Roizmanbacteria bacterium CG_4_8_14_3_um_filter_36_10</name>
    <dbReference type="NCBI Taxonomy" id="1974834"/>
    <lineage>
        <taxon>Bacteria</taxon>
        <taxon>Candidatus Roizmaniibacteriota</taxon>
    </lineage>
</organism>
<protein>
    <recommendedName>
        <fullName evidence="2">Phosphatidic acid phosphatase type 2/haloperoxidase domain-containing protein</fullName>
    </recommendedName>
</protein>
<keyword evidence="1" id="KW-0812">Transmembrane</keyword>
<dbReference type="Proteomes" id="UP000229370">
    <property type="component" value="Unassembled WGS sequence"/>
</dbReference>
<dbReference type="SMART" id="SM00014">
    <property type="entry name" value="acidPPc"/>
    <property type="match status" value="1"/>
</dbReference>
<dbReference type="Pfam" id="PF01569">
    <property type="entry name" value="PAP2"/>
    <property type="match status" value="1"/>
</dbReference>
<evidence type="ECO:0000313" key="4">
    <source>
        <dbReference type="Proteomes" id="UP000229370"/>
    </source>
</evidence>
<feature type="transmembrane region" description="Helical" evidence="1">
    <location>
        <begin position="142"/>
        <end position="163"/>
    </location>
</feature>
<keyword evidence="1" id="KW-0472">Membrane</keyword>
<evidence type="ECO:0000313" key="3">
    <source>
        <dbReference type="EMBL" id="PJC81915.1"/>
    </source>
</evidence>
<feature type="transmembrane region" description="Helical" evidence="1">
    <location>
        <begin position="24"/>
        <end position="52"/>
    </location>
</feature>
<dbReference type="SUPFAM" id="SSF48317">
    <property type="entry name" value="Acid phosphatase/Vanadium-dependent haloperoxidase"/>
    <property type="match status" value="1"/>
</dbReference>
<evidence type="ECO:0000256" key="1">
    <source>
        <dbReference type="SAM" id="Phobius"/>
    </source>
</evidence>
<dbReference type="Gene3D" id="1.20.144.10">
    <property type="entry name" value="Phosphatidic acid phosphatase type 2/haloperoxidase"/>
    <property type="match status" value="2"/>
</dbReference>
<proteinExistence type="predicted"/>
<dbReference type="InterPro" id="IPR036938">
    <property type="entry name" value="PAP2/HPO_sf"/>
</dbReference>
<keyword evidence="1" id="KW-1133">Transmembrane helix</keyword>
<evidence type="ECO:0000259" key="2">
    <source>
        <dbReference type="SMART" id="SM00014"/>
    </source>
</evidence>
<dbReference type="PANTHER" id="PTHR14969:SF13">
    <property type="entry name" value="AT30094P"/>
    <property type="match status" value="1"/>
</dbReference>
<dbReference type="GO" id="GO:0042392">
    <property type="term" value="F:sphingosine-1-phosphate phosphatase activity"/>
    <property type="evidence" value="ECO:0007669"/>
    <property type="project" value="TreeGrafter"/>
</dbReference>
<dbReference type="EMBL" id="PFQK01000042">
    <property type="protein sequence ID" value="PJC81915.1"/>
    <property type="molecule type" value="Genomic_DNA"/>
</dbReference>
<feature type="transmembrane region" description="Helical" evidence="1">
    <location>
        <begin position="169"/>
        <end position="186"/>
    </location>
</feature>
<feature type="domain" description="Phosphatidic acid phosphatase type 2/haloperoxidase" evidence="2">
    <location>
        <begin position="68"/>
        <end position="180"/>
    </location>
</feature>
<dbReference type="AlphaFoldDB" id="A0A2M8GMY6"/>
<reference evidence="4" key="1">
    <citation type="submission" date="2017-09" db="EMBL/GenBank/DDBJ databases">
        <title>Depth-based differentiation of microbial function through sediment-hosted aquifers and enrichment of novel symbionts in the deep terrestrial subsurface.</title>
        <authorList>
            <person name="Probst A.J."/>
            <person name="Ladd B."/>
            <person name="Jarett J.K."/>
            <person name="Geller-Mcgrath D.E."/>
            <person name="Sieber C.M.K."/>
            <person name="Emerson J.B."/>
            <person name="Anantharaman K."/>
            <person name="Thomas B.C."/>
            <person name="Malmstrom R."/>
            <person name="Stieglmeier M."/>
            <person name="Klingl A."/>
            <person name="Woyke T."/>
            <person name="Ryan C.M."/>
            <person name="Banfield J.F."/>
        </authorList>
    </citation>
    <scope>NUCLEOTIDE SEQUENCE [LARGE SCALE GENOMIC DNA]</scope>
</reference>
<gene>
    <name evidence="3" type="ORF">CO007_02330</name>
</gene>
<comment type="caution">
    <text evidence="3">The sequence shown here is derived from an EMBL/GenBank/DDBJ whole genome shotgun (WGS) entry which is preliminary data.</text>
</comment>
<dbReference type="InterPro" id="IPR000326">
    <property type="entry name" value="PAP2/HPO"/>
</dbReference>
<name>A0A2M8GMY6_9BACT</name>
<sequence>MSSVLKFDLYTTVLLQTIIPHNVFFSYFFSFFSIKGISVVIWLLIAAFLIFFEERKHPGIQKKDKQFLLCFTISLLITATLTNFVIKNIIRRPRPIFPPNIYHLTPNISSCPADFSFPSGHAASSFAAACILSYFDKKRRWFYYLVAILISYSRIYLGCHYFLDVVVGALIGYLVSKVFLQIHSIIGK</sequence>
<dbReference type="PANTHER" id="PTHR14969">
    <property type="entry name" value="SPHINGOSINE-1-PHOSPHATE PHOSPHOHYDROLASE"/>
    <property type="match status" value="1"/>
</dbReference>
<feature type="transmembrane region" description="Helical" evidence="1">
    <location>
        <begin position="67"/>
        <end position="86"/>
    </location>
</feature>